<accession>A0AAP0ESH5</accession>
<dbReference type="InterPro" id="IPR025287">
    <property type="entry name" value="WAK_GUB"/>
</dbReference>
<sequence length="325" mass="37280">MSISNFIFSLFGIGFLVSTVPFVIISFTRVHHKDSCSTPSSCGNLRNISSPFRLKGDDHRHCYERHHKLVCEENHTILYLYNGRYYVEAISYDKQTIAIKDSGLVMKTNSTTPSLPLYSLTRSNFSHDDPYDFVSNPPPTTSKKDHRDDFMVVPIVFVTCPFGMIKSTSNSSQDLYYMDVTISNTSSDNIGNMSTYVVPGTMRLGDLEDSCVIGTRLDVVVTRNIFSEFCYADGLCRERFVNNLSFYDLYLFMQNGVELTWYRVDCMDYYTGDDHILRRNIYPGDNLLCYPHDCFYQEGIRCMACRKANVSKEEAYVDPCRLNSI</sequence>
<feature type="transmembrane region" description="Helical" evidence="3">
    <location>
        <begin position="6"/>
        <end position="27"/>
    </location>
</feature>
<keyword evidence="2" id="KW-0732">Signal</keyword>
<keyword evidence="3" id="KW-0812">Transmembrane</keyword>
<reference evidence="5 6" key="1">
    <citation type="submission" date="2024-01" db="EMBL/GenBank/DDBJ databases">
        <title>Genome assemblies of Stephania.</title>
        <authorList>
            <person name="Yang L."/>
        </authorList>
    </citation>
    <scope>NUCLEOTIDE SEQUENCE [LARGE SCALE GENOMIC DNA]</scope>
    <source>
        <strain evidence="5">JXDWG</strain>
        <tissue evidence="5">Leaf</tissue>
    </source>
</reference>
<evidence type="ECO:0000259" key="4">
    <source>
        <dbReference type="Pfam" id="PF13947"/>
    </source>
</evidence>
<comment type="subcellular location">
    <subcellularLocation>
        <location evidence="1">Membrane</location>
        <topology evidence="1">Single-pass membrane protein</topology>
    </subcellularLocation>
</comment>
<comment type="caution">
    <text evidence="5">The sequence shown here is derived from an EMBL/GenBank/DDBJ whole genome shotgun (WGS) entry which is preliminary data.</text>
</comment>
<dbReference type="AlphaFoldDB" id="A0AAP0ESH5"/>
<organism evidence="5 6">
    <name type="scientific">Stephania cephalantha</name>
    <dbReference type="NCBI Taxonomy" id="152367"/>
    <lineage>
        <taxon>Eukaryota</taxon>
        <taxon>Viridiplantae</taxon>
        <taxon>Streptophyta</taxon>
        <taxon>Embryophyta</taxon>
        <taxon>Tracheophyta</taxon>
        <taxon>Spermatophyta</taxon>
        <taxon>Magnoliopsida</taxon>
        <taxon>Ranunculales</taxon>
        <taxon>Menispermaceae</taxon>
        <taxon>Menispermoideae</taxon>
        <taxon>Cissampelideae</taxon>
        <taxon>Stephania</taxon>
    </lineage>
</organism>
<evidence type="ECO:0000256" key="3">
    <source>
        <dbReference type="SAM" id="Phobius"/>
    </source>
</evidence>
<keyword evidence="3" id="KW-0472">Membrane</keyword>
<dbReference type="GO" id="GO:0016020">
    <property type="term" value="C:membrane"/>
    <property type="evidence" value="ECO:0007669"/>
    <property type="project" value="UniProtKB-SubCell"/>
</dbReference>
<proteinExistence type="predicted"/>
<dbReference type="Pfam" id="PF13947">
    <property type="entry name" value="GUB_WAK_bind"/>
    <property type="match status" value="1"/>
</dbReference>
<evidence type="ECO:0000256" key="2">
    <source>
        <dbReference type="ARBA" id="ARBA00022729"/>
    </source>
</evidence>
<evidence type="ECO:0000313" key="6">
    <source>
        <dbReference type="Proteomes" id="UP001419268"/>
    </source>
</evidence>
<feature type="domain" description="Wall-associated receptor kinase galacturonan-binding" evidence="4">
    <location>
        <begin position="36"/>
        <end position="101"/>
    </location>
</feature>
<keyword evidence="3" id="KW-1133">Transmembrane helix</keyword>
<dbReference type="EMBL" id="JBBNAG010000011">
    <property type="protein sequence ID" value="KAK9094149.1"/>
    <property type="molecule type" value="Genomic_DNA"/>
</dbReference>
<dbReference type="Proteomes" id="UP001419268">
    <property type="component" value="Unassembled WGS sequence"/>
</dbReference>
<dbReference type="PANTHER" id="PTHR33138:SF30">
    <property type="entry name" value="LEAF RUST 10 DISEASE-RESISTANCE LOCUS RECEPTOR-LIKE PROTEIN KINASE-LIKE 2.7"/>
    <property type="match status" value="1"/>
</dbReference>
<gene>
    <name evidence="5" type="ORF">Scep_025618</name>
</gene>
<dbReference type="PANTHER" id="PTHR33138">
    <property type="entry name" value="OS01G0690200 PROTEIN"/>
    <property type="match status" value="1"/>
</dbReference>
<name>A0AAP0ESH5_9MAGN</name>
<protein>
    <recommendedName>
        <fullName evidence="4">Wall-associated receptor kinase galacturonan-binding domain-containing protein</fullName>
    </recommendedName>
</protein>
<evidence type="ECO:0000313" key="5">
    <source>
        <dbReference type="EMBL" id="KAK9094149.1"/>
    </source>
</evidence>
<evidence type="ECO:0000256" key="1">
    <source>
        <dbReference type="ARBA" id="ARBA00004167"/>
    </source>
</evidence>
<dbReference type="GO" id="GO:0030247">
    <property type="term" value="F:polysaccharide binding"/>
    <property type="evidence" value="ECO:0007669"/>
    <property type="project" value="InterPro"/>
</dbReference>
<keyword evidence="6" id="KW-1185">Reference proteome</keyword>